<reference evidence="13" key="2">
    <citation type="submission" date="2023-02" db="EMBL/GenBank/DDBJ databases">
        <authorList>
            <consortium name="DOE Joint Genome Institute"/>
            <person name="Mondo S.J."/>
            <person name="Chang Y."/>
            <person name="Wang Y."/>
            <person name="Ahrendt S."/>
            <person name="Andreopoulos W."/>
            <person name="Barry K."/>
            <person name="Beard J."/>
            <person name="Benny G.L."/>
            <person name="Blankenship S."/>
            <person name="Bonito G."/>
            <person name="Cuomo C."/>
            <person name="Desiro A."/>
            <person name="Gervers K.A."/>
            <person name="Hundley H."/>
            <person name="Kuo A."/>
            <person name="LaButti K."/>
            <person name="Lang B.F."/>
            <person name="Lipzen A."/>
            <person name="O'Donnell K."/>
            <person name="Pangilinan J."/>
            <person name="Reynolds N."/>
            <person name="Sandor L."/>
            <person name="Smith M.W."/>
            <person name="Tsang A."/>
            <person name="Grigoriev I.V."/>
            <person name="Stajich J.E."/>
            <person name="Spatafora J.W."/>
        </authorList>
    </citation>
    <scope>NUCLEOTIDE SEQUENCE</scope>
    <source>
        <strain evidence="13">RSA 2281</strain>
    </source>
</reference>
<feature type="repeat" description="WD" evidence="11">
    <location>
        <begin position="309"/>
        <end position="339"/>
    </location>
</feature>
<keyword evidence="10 12" id="KW-0472">Membrane</keyword>
<name>A0AAD5JU14_9FUNG</name>
<keyword evidence="4 12" id="KW-0812">Transmembrane</keyword>
<keyword evidence="8" id="KW-0653">Protein transport</keyword>
<dbReference type="Proteomes" id="UP001209540">
    <property type="component" value="Unassembled WGS sequence"/>
</dbReference>
<keyword evidence="7" id="KW-0931">ER-Golgi transport</keyword>
<sequence length="446" mass="48636">MGPPTCSTFAVPVGIPVFDVTFTASNQLIIGGGGGPGRSGIPNKLVSYKVEPRRKDLEEEAVYDLSSDEDAPMCIDAHPTEDMVITGINSTEENIKKGQNDNCRVFKVLESKFELTKAFSSLSSKNVDDYQKVIRFNSDGTMFATGSSNGQVCVFNYPSLEPACDTIESSGDDDEVMDVDISLEKDKMIFLLRDGIKLVNLRGRHTGKVRQTISPATIDKKQKFQFRAFRYGRAYCKDFAYLVANCPNGGYIIKLNAFTLERIQMIRISKKPITAFCISQDGGIIATASSDYTLSLYESTSLRSLYQVKEAHGFAITSVAISPDRRLLASGSADNSCRIIVLPEQFSGAVIELNPIKTVFMAIFVAFFVLFLTTVLGSGETQPTFLYSVIKQKVNVKDESTSVIATDTAQASATPIAFQMGTITSDSISVDGSTLIHTATVTKDEL</sequence>
<dbReference type="Gene3D" id="2.130.10.10">
    <property type="entry name" value="YVTN repeat-like/Quinoprotein amine dehydrogenase"/>
    <property type="match status" value="1"/>
</dbReference>
<evidence type="ECO:0000256" key="12">
    <source>
        <dbReference type="SAM" id="Phobius"/>
    </source>
</evidence>
<proteinExistence type="predicted"/>
<comment type="subcellular location">
    <subcellularLocation>
        <location evidence="1">Endoplasmic reticulum membrane</location>
        <topology evidence="1">Single-pass membrane protein</topology>
    </subcellularLocation>
</comment>
<keyword evidence="2" id="KW-0813">Transport</keyword>
<dbReference type="GO" id="GO:0005085">
    <property type="term" value="F:guanyl-nucleotide exchange factor activity"/>
    <property type="evidence" value="ECO:0007669"/>
    <property type="project" value="InterPro"/>
</dbReference>
<dbReference type="SMART" id="SM00320">
    <property type="entry name" value="WD40"/>
    <property type="match status" value="3"/>
</dbReference>
<keyword evidence="3 11" id="KW-0853">WD repeat</keyword>
<dbReference type="InterPro" id="IPR001680">
    <property type="entry name" value="WD40_rpt"/>
</dbReference>
<dbReference type="PANTHER" id="PTHR23284:SF0">
    <property type="entry name" value="PROLACTIN REGULATORY ELEMENT-BINDING PROTEIN"/>
    <property type="match status" value="1"/>
</dbReference>
<dbReference type="GO" id="GO:0005789">
    <property type="term" value="C:endoplasmic reticulum membrane"/>
    <property type="evidence" value="ECO:0007669"/>
    <property type="project" value="UniProtKB-SubCell"/>
</dbReference>
<evidence type="ECO:0000256" key="4">
    <source>
        <dbReference type="ARBA" id="ARBA00022692"/>
    </source>
</evidence>
<keyword evidence="6" id="KW-0256">Endoplasmic reticulum</keyword>
<evidence type="ECO:0000256" key="11">
    <source>
        <dbReference type="PROSITE-ProRule" id="PRU00221"/>
    </source>
</evidence>
<dbReference type="PROSITE" id="PS50082">
    <property type="entry name" value="WD_REPEATS_2"/>
    <property type="match status" value="1"/>
</dbReference>
<dbReference type="GO" id="GO:0006888">
    <property type="term" value="P:endoplasmic reticulum to Golgi vesicle-mediated transport"/>
    <property type="evidence" value="ECO:0007669"/>
    <property type="project" value="TreeGrafter"/>
</dbReference>
<dbReference type="GO" id="GO:0015031">
    <property type="term" value="P:protein transport"/>
    <property type="evidence" value="ECO:0007669"/>
    <property type="project" value="UniProtKB-KW"/>
</dbReference>
<evidence type="ECO:0000313" key="13">
    <source>
        <dbReference type="EMBL" id="KAI9253856.1"/>
    </source>
</evidence>
<dbReference type="InterPro" id="IPR015943">
    <property type="entry name" value="WD40/YVTN_repeat-like_dom_sf"/>
</dbReference>
<dbReference type="InterPro" id="IPR036322">
    <property type="entry name" value="WD40_repeat_dom_sf"/>
</dbReference>
<evidence type="ECO:0000256" key="7">
    <source>
        <dbReference type="ARBA" id="ARBA00022892"/>
    </source>
</evidence>
<reference evidence="13" key="1">
    <citation type="journal article" date="2022" name="IScience">
        <title>Evolution of zygomycete secretomes and the origins of terrestrial fungal ecologies.</title>
        <authorList>
            <person name="Chang Y."/>
            <person name="Wang Y."/>
            <person name="Mondo S."/>
            <person name="Ahrendt S."/>
            <person name="Andreopoulos W."/>
            <person name="Barry K."/>
            <person name="Beard J."/>
            <person name="Benny G.L."/>
            <person name="Blankenship S."/>
            <person name="Bonito G."/>
            <person name="Cuomo C."/>
            <person name="Desiro A."/>
            <person name="Gervers K.A."/>
            <person name="Hundley H."/>
            <person name="Kuo A."/>
            <person name="LaButti K."/>
            <person name="Lang B.F."/>
            <person name="Lipzen A."/>
            <person name="O'Donnell K."/>
            <person name="Pangilinan J."/>
            <person name="Reynolds N."/>
            <person name="Sandor L."/>
            <person name="Smith M.E."/>
            <person name="Tsang A."/>
            <person name="Grigoriev I.V."/>
            <person name="Stajich J.E."/>
            <person name="Spatafora J.W."/>
        </authorList>
    </citation>
    <scope>NUCLEOTIDE SEQUENCE</scope>
    <source>
        <strain evidence="13">RSA 2281</strain>
    </source>
</reference>
<keyword evidence="9 12" id="KW-1133">Transmembrane helix</keyword>
<accession>A0AAD5JU14</accession>
<organism evidence="13 14">
    <name type="scientific">Phascolomyces articulosus</name>
    <dbReference type="NCBI Taxonomy" id="60185"/>
    <lineage>
        <taxon>Eukaryota</taxon>
        <taxon>Fungi</taxon>
        <taxon>Fungi incertae sedis</taxon>
        <taxon>Mucoromycota</taxon>
        <taxon>Mucoromycotina</taxon>
        <taxon>Mucoromycetes</taxon>
        <taxon>Mucorales</taxon>
        <taxon>Lichtheimiaceae</taxon>
        <taxon>Phascolomyces</taxon>
    </lineage>
</organism>
<comment type="caution">
    <text evidence="13">The sequence shown here is derived from an EMBL/GenBank/DDBJ whole genome shotgun (WGS) entry which is preliminary data.</text>
</comment>
<dbReference type="SUPFAM" id="SSF50978">
    <property type="entry name" value="WD40 repeat-like"/>
    <property type="match status" value="1"/>
</dbReference>
<evidence type="ECO:0000256" key="1">
    <source>
        <dbReference type="ARBA" id="ARBA00004389"/>
    </source>
</evidence>
<evidence type="ECO:0000256" key="6">
    <source>
        <dbReference type="ARBA" id="ARBA00022824"/>
    </source>
</evidence>
<keyword evidence="5" id="KW-0677">Repeat</keyword>
<feature type="transmembrane region" description="Helical" evidence="12">
    <location>
        <begin position="359"/>
        <end position="377"/>
    </location>
</feature>
<evidence type="ECO:0000256" key="8">
    <source>
        <dbReference type="ARBA" id="ARBA00022927"/>
    </source>
</evidence>
<dbReference type="EMBL" id="JAIXMP010000025">
    <property type="protein sequence ID" value="KAI9253856.1"/>
    <property type="molecule type" value="Genomic_DNA"/>
</dbReference>
<gene>
    <name evidence="13" type="ORF">BDA99DRAFT_519175</name>
</gene>
<evidence type="ECO:0000256" key="5">
    <source>
        <dbReference type="ARBA" id="ARBA00022737"/>
    </source>
</evidence>
<dbReference type="InterPro" id="IPR045260">
    <property type="entry name" value="Sec12-like"/>
</dbReference>
<protein>
    <submittedName>
        <fullName evidence="13">WD40-repeat-containing domain protein</fullName>
    </submittedName>
</protein>
<evidence type="ECO:0000256" key="10">
    <source>
        <dbReference type="ARBA" id="ARBA00023136"/>
    </source>
</evidence>
<evidence type="ECO:0000313" key="14">
    <source>
        <dbReference type="Proteomes" id="UP001209540"/>
    </source>
</evidence>
<keyword evidence="14" id="KW-1185">Reference proteome</keyword>
<dbReference type="PANTHER" id="PTHR23284">
    <property type="entry name" value="PROLACTIN REGULATORY ELEMENT BINDING PROTEIN"/>
    <property type="match status" value="1"/>
</dbReference>
<evidence type="ECO:0000256" key="2">
    <source>
        <dbReference type="ARBA" id="ARBA00022448"/>
    </source>
</evidence>
<dbReference type="AlphaFoldDB" id="A0AAD5JU14"/>
<dbReference type="Pfam" id="PF00400">
    <property type="entry name" value="WD40"/>
    <property type="match status" value="3"/>
</dbReference>
<evidence type="ECO:0000256" key="9">
    <source>
        <dbReference type="ARBA" id="ARBA00022989"/>
    </source>
</evidence>
<dbReference type="GO" id="GO:0003400">
    <property type="term" value="P:regulation of COPII vesicle coating"/>
    <property type="evidence" value="ECO:0007669"/>
    <property type="project" value="TreeGrafter"/>
</dbReference>
<evidence type="ECO:0000256" key="3">
    <source>
        <dbReference type="ARBA" id="ARBA00022574"/>
    </source>
</evidence>